<evidence type="ECO:0000313" key="2">
    <source>
        <dbReference type="Proteomes" id="UP001166286"/>
    </source>
</evidence>
<name>A0AA39QX07_9LECA</name>
<dbReference type="AlphaFoldDB" id="A0AA39QX07"/>
<proteinExistence type="predicted"/>
<keyword evidence="2" id="KW-1185">Reference proteome</keyword>
<dbReference type="EMBL" id="JAFEKC020000018">
    <property type="protein sequence ID" value="KAK0509494.1"/>
    <property type="molecule type" value="Genomic_DNA"/>
</dbReference>
<evidence type="ECO:0000313" key="1">
    <source>
        <dbReference type="EMBL" id="KAK0509494.1"/>
    </source>
</evidence>
<reference evidence="1" key="1">
    <citation type="submission" date="2023-03" db="EMBL/GenBank/DDBJ databases">
        <title>Complete genome of Cladonia borealis.</title>
        <authorList>
            <person name="Park H."/>
        </authorList>
    </citation>
    <scope>NUCLEOTIDE SEQUENCE</scope>
    <source>
        <strain evidence="1">ANT050790</strain>
    </source>
</reference>
<dbReference type="Proteomes" id="UP001166286">
    <property type="component" value="Unassembled WGS sequence"/>
</dbReference>
<gene>
    <name evidence="1" type="ORF">JMJ35_007888</name>
</gene>
<organism evidence="1 2">
    <name type="scientific">Cladonia borealis</name>
    <dbReference type="NCBI Taxonomy" id="184061"/>
    <lineage>
        <taxon>Eukaryota</taxon>
        <taxon>Fungi</taxon>
        <taxon>Dikarya</taxon>
        <taxon>Ascomycota</taxon>
        <taxon>Pezizomycotina</taxon>
        <taxon>Lecanoromycetes</taxon>
        <taxon>OSLEUM clade</taxon>
        <taxon>Lecanoromycetidae</taxon>
        <taxon>Lecanorales</taxon>
        <taxon>Lecanorineae</taxon>
        <taxon>Cladoniaceae</taxon>
        <taxon>Cladonia</taxon>
    </lineage>
</organism>
<protein>
    <submittedName>
        <fullName evidence="1">Uncharacterized protein</fullName>
    </submittedName>
</protein>
<comment type="caution">
    <text evidence="1">The sequence shown here is derived from an EMBL/GenBank/DDBJ whole genome shotgun (WGS) entry which is preliminary data.</text>
</comment>
<accession>A0AA39QX07</accession>
<sequence length="171" mass="18994">MGITGPSFQYGALQRPMISSEPRLLWLRGPSQPLFAQPYFPFPAICAKAMMANIVRCLACTIERLHLNALAPSEHWALALRNDPCCDHSWLYSTLLLSLICDHMPPGAVCSKPTFTVADVLYTAHPECGNVMRSSPKYTRTLQNLIPASMQAQGAETHTRVKALLVENWVK</sequence>